<dbReference type="EMBL" id="ML996690">
    <property type="protein sequence ID" value="KAF2402713.1"/>
    <property type="molecule type" value="Genomic_DNA"/>
</dbReference>
<proteinExistence type="predicted"/>
<keyword evidence="3" id="KW-1185">Reference proteome</keyword>
<feature type="compositionally biased region" description="Pro residues" evidence="1">
    <location>
        <begin position="397"/>
        <end position="416"/>
    </location>
</feature>
<organism evidence="2 3">
    <name type="scientific">Trichodelitschia bisporula</name>
    <dbReference type="NCBI Taxonomy" id="703511"/>
    <lineage>
        <taxon>Eukaryota</taxon>
        <taxon>Fungi</taxon>
        <taxon>Dikarya</taxon>
        <taxon>Ascomycota</taxon>
        <taxon>Pezizomycotina</taxon>
        <taxon>Dothideomycetes</taxon>
        <taxon>Dothideomycetes incertae sedis</taxon>
        <taxon>Phaeotrichales</taxon>
        <taxon>Phaeotrichaceae</taxon>
        <taxon>Trichodelitschia</taxon>
    </lineage>
</organism>
<name>A0A6G1I331_9PEZI</name>
<dbReference type="PRINTS" id="PR01217">
    <property type="entry name" value="PRICHEXTENSN"/>
</dbReference>
<feature type="compositionally biased region" description="Basic and acidic residues" evidence="1">
    <location>
        <begin position="279"/>
        <end position="297"/>
    </location>
</feature>
<feature type="compositionally biased region" description="Basic and acidic residues" evidence="1">
    <location>
        <begin position="448"/>
        <end position="459"/>
    </location>
</feature>
<feature type="compositionally biased region" description="Acidic residues" evidence="1">
    <location>
        <begin position="177"/>
        <end position="195"/>
    </location>
</feature>
<evidence type="ECO:0000256" key="1">
    <source>
        <dbReference type="SAM" id="MobiDB-lite"/>
    </source>
</evidence>
<feature type="compositionally biased region" description="Basic and acidic residues" evidence="1">
    <location>
        <begin position="102"/>
        <end position="161"/>
    </location>
</feature>
<evidence type="ECO:0000313" key="2">
    <source>
        <dbReference type="EMBL" id="KAF2402713.1"/>
    </source>
</evidence>
<feature type="region of interest" description="Disordered" evidence="1">
    <location>
        <begin position="560"/>
        <end position="609"/>
    </location>
</feature>
<reference evidence="2" key="1">
    <citation type="journal article" date="2020" name="Stud. Mycol.">
        <title>101 Dothideomycetes genomes: a test case for predicting lifestyles and emergence of pathogens.</title>
        <authorList>
            <person name="Haridas S."/>
            <person name="Albert R."/>
            <person name="Binder M."/>
            <person name="Bloem J."/>
            <person name="Labutti K."/>
            <person name="Salamov A."/>
            <person name="Andreopoulos B."/>
            <person name="Baker S."/>
            <person name="Barry K."/>
            <person name="Bills G."/>
            <person name="Bluhm B."/>
            <person name="Cannon C."/>
            <person name="Castanera R."/>
            <person name="Culley D."/>
            <person name="Daum C."/>
            <person name="Ezra D."/>
            <person name="Gonzalez J."/>
            <person name="Henrissat B."/>
            <person name="Kuo A."/>
            <person name="Liang C."/>
            <person name="Lipzen A."/>
            <person name="Lutzoni F."/>
            <person name="Magnuson J."/>
            <person name="Mondo S."/>
            <person name="Nolan M."/>
            <person name="Ohm R."/>
            <person name="Pangilinan J."/>
            <person name="Park H.-J."/>
            <person name="Ramirez L."/>
            <person name="Alfaro M."/>
            <person name="Sun H."/>
            <person name="Tritt A."/>
            <person name="Yoshinaga Y."/>
            <person name="Zwiers L.-H."/>
            <person name="Turgeon B."/>
            <person name="Goodwin S."/>
            <person name="Spatafora J."/>
            <person name="Crous P."/>
            <person name="Grigoriev I."/>
        </authorList>
    </citation>
    <scope>NUCLEOTIDE SEQUENCE</scope>
    <source>
        <strain evidence="2">CBS 262.69</strain>
    </source>
</reference>
<feature type="compositionally biased region" description="Basic and acidic residues" evidence="1">
    <location>
        <begin position="309"/>
        <end position="337"/>
    </location>
</feature>
<feature type="compositionally biased region" description="Basic and acidic residues" evidence="1">
    <location>
        <begin position="262"/>
        <end position="272"/>
    </location>
</feature>
<gene>
    <name evidence="2" type="ORF">EJ06DRAFT_527694</name>
</gene>
<sequence length="609" mass="68104">MAAIEPFRMHEYTPLPTGSEEDEWEPAPSRSEDDEPTRRRGVPVQTIFLEESIDYDQIPWEAGSVLWHVRRRGYEGEPPTFLWQQIIRRPEEIGRRRRARARTPEARNEPRTRTPDIKMEPRSRSRTPDVRNDPRSRMPDARSKSRSRTPDARRGPIRETPDEIPGTKRHKARDGNPPDDDDDDEDDDDEDDPPEDLSRPNTRRRKSLSETRRKAAEKEEGTASPLDSVLTPAAEKKRASEVVETLGKDPKPSPTASEEDLEKAGIKPKSESESPSIKSEPKSIKRERESTPDERPPKRSRTKTPESTGTKRKESPTAEETPPKRFRTETPKPREHGMPTPPDTQPKDSPLAQKAPAETEDTPSRRRLRPRPAPAPAPAPARETLAPRPRRERSPRTPRPGPGPAPTPPATAPPVTAPSTPTLSSHVPPSLDLEGSTDTPRVIGPDPDPGRRGLVKDNLYDLSSPDTLLGPHGTPRMPRDVQEQTFNFLIKEFGTELKRSGKEAVMADYRMWQPQDARRLNEVVPVFGPRSKQSVAYKLACGAMGYKYSPVQRGDVLFLPDQVYSDDSSDGDDGGAGPDPKEAKYHGPKPPDPTGPTHILNAETINSMK</sequence>
<accession>A0A6G1I331</accession>
<evidence type="ECO:0000313" key="3">
    <source>
        <dbReference type="Proteomes" id="UP000799640"/>
    </source>
</evidence>
<dbReference type="AlphaFoldDB" id="A0A6G1I331"/>
<feature type="compositionally biased region" description="Basic and acidic residues" evidence="1">
    <location>
        <begin position="207"/>
        <end position="221"/>
    </location>
</feature>
<protein>
    <submittedName>
        <fullName evidence="2">Uncharacterized protein</fullName>
    </submittedName>
</protein>
<feature type="region of interest" description="Disordered" evidence="1">
    <location>
        <begin position="1"/>
        <end position="43"/>
    </location>
</feature>
<feature type="region of interest" description="Disordered" evidence="1">
    <location>
        <begin position="78"/>
        <end position="479"/>
    </location>
</feature>
<dbReference type="Proteomes" id="UP000799640">
    <property type="component" value="Unassembled WGS sequence"/>
</dbReference>
<feature type="compositionally biased region" description="Basic and acidic residues" evidence="1">
    <location>
        <begin position="234"/>
        <end position="251"/>
    </location>
</feature>